<keyword evidence="2" id="KW-0808">Transferase</keyword>
<dbReference type="EMBL" id="JABRWJ010000004">
    <property type="protein sequence ID" value="NRF68201.1"/>
    <property type="molecule type" value="Genomic_DNA"/>
</dbReference>
<evidence type="ECO:0000256" key="3">
    <source>
        <dbReference type="SAM" id="MobiDB-lite"/>
    </source>
</evidence>
<dbReference type="InterPro" id="IPR051199">
    <property type="entry name" value="LPS_LOS_Heptosyltrfase"/>
</dbReference>
<dbReference type="PANTHER" id="PTHR30160">
    <property type="entry name" value="TETRAACYLDISACCHARIDE 4'-KINASE-RELATED"/>
    <property type="match status" value="1"/>
</dbReference>
<feature type="region of interest" description="Disordered" evidence="3">
    <location>
        <begin position="1"/>
        <end position="22"/>
    </location>
</feature>
<dbReference type="Proteomes" id="UP000737171">
    <property type="component" value="Unassembled WGS sequence"/>
</dbReference>
<protein>
    <submittedName>
        <fullName evidence="4">Glycosyltransferase family 9 protein</fullName>
    </submittedName>
</protein>
<dbReference type="PANTHER" id="PTHR30160:SF1">
    <property type="entry name" value="LIPOPOLYSACCHARIDE 1,2-N-ACETYLGLUCOSAMINETRANSFERASE-RELATED"/>
    <property type="match status" value="1"/>
</dbReference>
<dbReference type="Gene3D" id="3.40.50.2000">
    <property type="entry name" value="Glycogen Phosphorylase B"/>
    <property type="match status" value="2"/>
</dbReference>
<keyword evidence="5" id="KW-1185">Reference proteome</keyword>
<feature type="compositionally biased region" description="Polar residues" evidence="3">
    <location>
        <begin position="1"/>
        <end position="10"/>
    </location>
</feature>
<gene>
    <name evidence="4" type="ORF">HLB44_14500</name>
</gene>
<evidence type="ECO:0000256" key="1">
    <source>
        <dbReference type="ARBA" id="ARBA00022676"/>
    </source>
</evidence>
<keyword evidence="1" id="KW-0328">Glycosyltransferase</keyword>
<dbReference type="InterPro" id="IPR002201">
    <property type="entry name" value="Glyco_trans_9"/>
</dbReference>
<comment type="caution">
    <text evidence="4">The sequence shown here is derived from an EMBL/GenBank/DDBJ whole genome shotgun (WGS) entry which is preliminary data.</text>
</comment>
<evidence type="ECO:0000313" key="4">
    <source>
        <dbReference type="EMBL" id="NRF68201.1"/>
    </source>
</evidence>
<name>A0ABX2EHZ9_9BURK</name>
<accession>A0ABX2EHZ9</accession>
<dbReference type="Pfam" id="PF01075">
    <property type="entry name" value="Glyco_transf_9"/>
    <property type="match status" value="1"/>
</dbReference>
<sequence>MDTLASLSTTPPRPAPPGIGRPRRIGIFRARKLGDLLCATPALRAIAAAWPGAERVLIGLPWARPLAERWPTVDRFIEFPGWPGLPECPPELGALPAFLQAMQAERFDLLLQLHGSDGRVNPLLAACGAMQLAGFAAADEAVLDPALGVRWPEQGSQAERLLALTDHLGLPRAGTALDFPLRGADRDALRRCWPAVDEPQPYVCVHPGARLPTRRWPVASFAALADRIAARGWRVVLAGSAAETRLTDAVRDAMQQPAVDLAGRTDLWTLGALIQRAALLVCNDTGVSHIAAALDTPSVIVSCGADAARLAPADARRQVVLWQPAACRPCQHAHCPVGHGCATGLAVPVVDRAVRQQLGVAA</sequence>
<dbReference type="RefSeq" id="WP_173123635.1">
    <property type="nucleotide sequence ID" value="NZ_JABRWJ010000004.1"/>
</dbReference>
<evidence type="ECO:0000313" key="5">
    <source>
        <dbReference type="Proteomes" id="UP000737171"/>
    </source>
</evidence>
<dbReference type="CDD" id="cd03789">
    <property type="entry name" value="GT9_LPS_heptosyltransferase"/>
    <property type="match status" value="1"/>
</dbReference>
<dbReference type="SUPFAM" id="SSF53756">
    <property type="entry name" value="UDP-Glycosyltransferase/glycogen phosphorylase"/>
    <property type="match status" value="1"/>
</dbReference>
<organism evidence="4 5">
    <name type="scientific">Pseudaquabacterium terrae</name>
    <dbReference type="NCBI Taxonomy" id="2732868"/>
    <lineage>
        <taxon>Bacteria</taxon>
        <taxon>Pseudomonadati</taxon>
        <taxon>Pseudomonadota</taxon>
        <taxon>Betaproteobacteria</taxon>
        <taxon>Burkholderiales</taxon>
        <taxon>Sphaerotilaceae</taxon>
        <taxon>Pseudaquabacterium</taxon>
    </lineage>
</organism>
<reference evidence="4 5" key="1">
    <citation type="submission" date="2020-05" db="EMBL/GenBank/DDBJ databases">
        <title>Aquincola sp. isolate from soil.</title>
        <authorList>
            <person name="Han J."/>
            <person name="Kim D.-U."/>
        </authorList>
    </citation>
    <scope>NUCLEOTIDE SEQUENCE [LARGE SCALE GENOMIC DNA]</scope>
    <source>
        <strain evidence="4 5">S2</strain>
    </source>
</reference>
<evidence type="ECO:0000256" key="2">
    <source>
        <dbReference type="ARBA" id="ARBA00022679"/>
    </source>
</evidence>
<proteinExistence type="predicted"/>